<comment type="subcellular location">
    <subcellularLocation>
        <location evidence="1">Membrane</location>
        <topology evidence="1">Multi-pass membrane protein</topology>
    </subcellularLocation>
</comment>
<protein>
    <recommendedName>
        <fullName evidence="8">Energy-coupling factor transporter transmembrane protein EcfT</fullName>
    </recommendedName>
</protein>
<evidence type="ECO:0000256" key="3">
    <source>
        <dbReference type="ARBA" id="ARBA00022989"/>
    </source>
</evidence>
<sequence length="294" mass="33098">MEFARYHPAINLLYFTAVLTGTILFRQPVFLCLSYVCAFLYLLKLRGLRALIPGLGLLPLALLYALWYGSYHHFGLTVLGVNFIGNQVTLESFLCGGTWAMVCVAAVLWMGCVHAVFTTDKIVYLLGRVSPHLSLYLSILLRTVPRLNKQRQRIELAQRGIGRGKGQGNIFQRMRNALRRGSILLTWLIEGIVTTSDSMRCRGCSLRGRTAYSLYRFDGRDRSFVIGLCSLICVLLMALLLDQTMIRFAPQVVMMPITPMSCLFYAAWAALCLLPPVLELLGARRFRHLQQAAL</sequence>
<keyword evidence="2 5" id="KW-0812">Transmembrane</keyword>
<dbReference type="GO" id="GO:0005886">
    <property type="term" value="C:plasma membrane"/>
    <property type="evidence" value="ECO:0007669"/>
    <property type="project" value="UniProtKB-ARBA"/>
</dbReference>
<organism evidence="6 7">
    <name type="scientific">Vescimonas fastidiosa</name>
    <dbReference type="NCBI Taxonomy" id="2714353"/>
    <lineage>
        <taxon>Bacteria</taxon>
        <taxon>Bacillati</taxon>
        <taxon>Bacillota</taxon>
        <taxon>Clostridia</taxon>
        <taxon>Eubacteriales</taxon>
        <taxon>Oscillospiraceae</taxon>
        <taxon>Vescimonas</taxon>
    </lineage>
</organism>
<evidence type="ECO:0008006" key="8">
    <source>
        <dbReference type="Google" id="ProtNLM"/>
    </source>
</evidence>
<evidence type="ECO:0000256" key="2">
    <source>
        <dbReference type="ARBA" id="ARBA00022692"/>
    </source>
</evidence>
<evidence type="ECO:0000256" key="4">
    <source>
        <dbReference type="ARBA" id="ARBA00023136"/>
    </source>
</evidence>
<proteinExistence type="predicted"/>
<evidence type="ECO:0000313" key="7">
    <source>
        <dbReference type="Proteomes" id="UP000681343"/>
    </source>
</evidence>
<dbReference type="InterPro" id="IPR003339">
    <property type="entry name" value="ABC/ECF_trnsptr_transmembrane"/>
</dbReference>
<keyword evidence="3 5" id="KW-1133">Transmembrane helix</keyword>
<dbReference type="Proteomes" id="UP000681343">
    <property type="component" value="Chromosome"/>
</dbReference>
<evidence type="ECO:0000313" key="6">
    <source>
        <dbReference type="EMBL" id="BCK78001.1"/>
    </source>
</evidence>
<reference evidence="6" key="1">
    <citation type="submission" date="2020-09" db="EMBL/GenBank/DDBJ databases">
        <title>New species isolated from human feces.</title>
        <authorList>
            <person name="Kitahara M."/>
            <person name="Shigeno Y."/>
            <person name="Shime M."/>
            <person name="Matsumoto Y."/>
            <person name="Nakamura S."/>
            <person name="Motooka D."/>
            <person name="Fukuoka S."/>
            <person name="Nishikawa H."/>
            <person name="Benno Y."/>
        </authorList>
    </citation>
    <scope>NUCLEOTIDE SEQUENCE</scope>
    <source>
        <strain evidence="6">MM35</strain>
    </source>
</reference>
<keyword evidence="7" id="KW-1185">Reference proteome</keyword>
<feature type="transmembrane region" description="Helical" evidence="5">
    <location>
        <begin position="50"/>
        <end position="67"/>
    </location>
</feature>
<dbReference type="AlphaFoldDB" id="A0A810PXV6"/>
<gene>
    <name evidence="6" type="ORF">MM35RIKEN_01930</name>
</gene>
<keyword evidence="4 5" id="KW-0472">Membrane</keyword>
<feature type="transmembrane region" description="Helical" evidence="5">
    <location>
        <begin position="97"/>
        <end position="117"/>
    </location>
</feature>
<evidence type="ECO:0000256" key="1">
    <source>
        <dbReference type="ARBA" id="ARBA00004141"/>
    </source>
</evidence>
<dbReference type="EMBL" id="AP023415">
    <property type="protein sequence ID" value="BCK78001.1"/>
    <property type="molecule type" value="Genomic_DNA"/>
</dbReference>
<dbReference type="CDD" id="cd16914">
    <property type="entry name" value="EcfT"/>
    <property type="match status" value="1"/>
</dbReference>
<feature type="transmembrane region" description="Helical" evidence="5">
    <location>
        <begin position="253"/>
        <end position="278"/>
    </location>
</feature>
<evidence type="ECO:0000256" key="5">
    <source>
        <dbReference type="SAM" id="Phobius"/>
    </source>
</evidence>
<name>A0A810PXV6_9FIRM</name>
<accession>A0A810PXV6</accession>
<feature type="transmembrane region" description="Helical" evidence="5">
    <location>
        <begin position="223"/>
        <end position="241"/>
    </location>
</feature>
<dbReference type="KEGG" id="vfa:MM35RIKEN_01930"/>
<dbReference type="RefSeq" id="WP_212818530.1">
    <property type="nucleotide sequence ID" value="NZ_AP023415.1"/>
</dbReference>
<feature type="transmembrane region" description="Helical" evidence="5">
    <location>
        <begin position="12"/>
        <end position="43"/>
    </location>
</feature>